<feature type="domain" description="Alcohol dehydrogenase iron-type/glycerol dehydrogenase GldA" evidence="3">
    <location>
        <begin position="10"/>
        <end position="152"/>
    </location>
</feature>
<dbReference type="Proteomes" id="UP001303889">
    <property type="component" value="Unassembled WGS sequence"/>
</dbReference>
<reference evidence="5" key="2">
    <citation type="submission" date="2023-05" db="EMBL/GenBank/DDBJ databases">
        <authorList>
            <consortium name="Lawrence Berkeley National Laboratory"/>
            <person name="Steindorff A."/>
            <person name="Hensen N."/>
            <person name="Bonometti L."/>
            <person name="Westerberg I."/>
            <person name="Brannstrom I.O."/>
            <person name="Guillou S."/>
            <person name="Cros-Aarteil S."/>
            <person name="Calhoun S."/>
            <person name="Haridas S."/>
            <person name="Kuo A."/>
            <person name="Mondo S."/>
            <person name="Pangilinan J."/>
            <person name="Riley R."/>
            <person name="Labutti K."/>
            <person name="Andreopoulos B."/>
            <person name="Lipzen A."/>
            <person name="Chen C."/>
            <person name="Yanf M."/>
            <person name="Daum C."/>
            <person name="Ng V."/>
            <person name="Clum A."/>
            <person name="Ohm R."/>
            <person name="Martin F."/>
            <person name="Silar P."/>
            <person name="Natvig D."/>
            <person name="Lalanne C."/>
            <person name="Gautier V."/>
            <person name="Ament-Velasquez S.L."/>
            <person name="Kruys A."/>
            <person name="Hutchinson M.I."/>
            <person name="Powell A.J."/>
            <person name="Barry K."/>
            <person name="Miller A.N."/>
            <person name="Grigoriev I.V."/>
            <person name="Debuchy R."/>
            <person name="Gladieux P."/>
            <person name="Thoren M.H."/>
            <person name="Johannesson H."/>
        </authorList>
    </citation>
    <scope>NUCLEOTIDE SEQUENCE</scope>
    <source>
        <strain evidence="5">CBS 103.79</strain>
    </source>
</reference>
<evidence type="ECO:0000313" key="6">
    <source>
        <dbReference type="Proteomes" id="UP001303889"/>
    </source>
</evidence>
<sequence>MESFVYTASPSRVVFGPGASSKLPDELAREGRQAALILSTSFQVGEAERLRGLLGPKAVGVFSEAAMHTPTDITDRAVAYAQQLGADCVVSVGGGSTTGLGKAISIRTGLLHICIPTTYAGSEMTPILGETSAGRKTTRRDPRILPAVVIYDVDLTTTLPAGMSATSGVNAIAHAVEALYAPDTNPIIRLLAKEGVRALASALPIIVAAPTDPTAAATLPAARSKALYGAWLCGLCLGSTAMSLHHKLCHVVGGSFNLPHAETHTIVLPHAVAYNAPAVPAAMADLAEVLPGSEGDAVKGLNVLLERLGVERALKKYGMEEEQVAEAAGIAMENKYWNPREVDQEKVRELIRRAWAGEPARGDL</sequence>
<dbReference type="Gene3D" id="1.20.1090.10">
    <property type="entry name" value="Dehydroquinate synthase-like - alpha domain"/>
    <property type="match status" value="1"/>
</dbReference>
<dbReference type="InterPro" id="IPR001670">
    <property type="entry name" value="ADH_Fe/GldA"/>
</dbReference>
<evidence type="ECO:0000259" key="4">
    <source>
        <dbReference type="Pfam" id="PF25137"/>
    </source>
</evidence>
<dbReference type="InterPro" id="IPR056798">
    <property type="entry name" value="ADH_Fe_C"/>
</dbReference>
<feature type="domain" description="Fe-containing alcohol dehydrogenase-like C-terminal" evidence="4">
    <location>
        <begin position="165"/>
        <end position="355"/>
    </location>
</feature>
<organism evidence="5 6">
    <name type="scientific">Staphylotrichum tortipilum</name>
    <dbReference type="NCBI Taxonomy" id="2831512"/>
    <lineage>
        <taxon>Eukaryota</taxon>
        <taxon>Fungi</taxon>
        <taxon>Dikarya</taxon>
        <taxon>Ascomycota</taxon>
        <taxon>Pezizomycotina</taxon>
        <taxon>Sordariomycetes</taxon>
        <taxon>Sordariomycetidae</taxon>
        <taxon>Sordariales</taxon>
        <taxon>Chaetomiaceae</taxon>
        <taxon>Staphylotrichum</taxon>
    </lineage>
</organism>
<dbReference type="EMBL" id="MU855700">
    <property type="protein sequence ID" value="KAK3900159.1"/>
    <property type="molecule type" value="Genomic_DNA"/>
</dbReference>
<evidence type="ECO:0000259" key="3">
    <source>
        <dbReference type="Pfam" id="PF00465"/>
    </source>
</evidence>
<keyword evidence="6" id="KW-1185">Reference proteome</keyword>
<protein>
    <submittedName>
        <fullName evidence="5">Maleylacetate reductase</fullName>
    </submittedName>
</protein>
<dbReference type="InterPro" id="IPR039697">
    <property type="entry name" value="Alcohol_dehydrogenase_Fe"/>
</dbReference>
<comment type="caution">
    <text evidence="5">The sequence shown here is derived from an EMBL/GenBank/DDBJ whole genome shotgun (WGS) entry which is preliminary data.</text>
</comment>
<accession>A0AAN6MGJ0</accession>
<dbReference type="Pfam" id="PF25137">
    <property type="entry name" value="ADH_Fe_C"/>
    <property type="match status" value="1"/>
</dbReference>
<name>A0AAN6MGJ0_9PEZI</name>
<evidence type="ECO:0000313" key="5">
    <source>
        <dbReference type="EMBL" id="KAK3900159.1"/>
    </source>
</evidence>
<dbReference type="Pfam" id="PF00465">
    <property type="entry name" value="Fe-ADH"/>
    <property type="match status" value="1"/>
</dbReference>
<dbReference type="GO" id="GO:0004022">
    <property type="term" value="F:alcohol dehydrogenase (NAD+) activity"/>
    <property type="evidence" value="ECO:0007669"/>
    <property type="project" value="TreeGrafter"/>
</dbReference>
<dbReference type="CDD" id="cd08177">
    <property type="entry name" value="MAR"/>
    <property type="match status" value="1"/>
</dbReference>
<dbReference type="Gene3D" id="3.40.50.1970">
    <property type="match status" value="1"/>
</dbReference>
<dbReference type="GO" id="GO:0005739">
    <property type="term" value="C:mitochondrion"/>
    <property type="evidence" value="ECO:0007669"/>
    <property type="project" value="TreeGrafter"/>
</dbReference>
<gene>
    <name evidence="5" type="ORF">C8A05DRAFT_17503</name>
</gene>
<dbReference type="PANTHER" id="PTHR11496:SF105">
    <property type="entry name" value="REDUCTASE, PUTATIVE (AFU_ORTHOLOGUE AFUA_6G07090)-RELATED"/>
    <property type="match status" value="1"/>
</dbReference>
<dbReference type="PANTHER" id="PTHR11496">
    <property type="entry name" value="ALCOHOL DEHYDROGENASE"/>
    <property type="match status" value="1"/>
</dbReference>
<dbReference type="GO" id="GO:0018506">
    <property type="term" value="F:maleylacetate reductase activity"/>
    <property type="evidence" value="ECO:0007669"/>
    <property type="project" value="InterPro"/>
</dbReference>
<evidence type="ECO:0000256" key="2">
    <source>
        <dbReference type="ARBA" id="ARBA00023027"/>
    </source>
</evidence>
<proteinExistence type="predicted"/>
<dbReference type="SUPFAM" id="SSF56796">
    <property type="entry name" value="Dehydroquinate synthase-like"/>
    <property type="match status" value="1"/>
</dbReference>
<dbReference type="GO" id="GO:0046872">
    <property type="term" value="F:metal ion binding"/>
    <property type="evidence" value="ECO:0007669"/>
    <property type="project" value="InterPro"/>
</dbReference>
<dbReference type="InterPro" id="IPR034786">
    <property type="entry name" value="MAR"/>
</dbReference>
<reference evidence="5" key="1">
    <citation type="journal article" date="2023" name="Mol. Phylogenet. Evol.">
        <title>Genome-scale phylogeny and comparative genomics of the fungal order Sordariales.</title>
        <authorList>
            <person name="Hensen N."/>
            <person name="Bonometti L."/>
            <person name="Westerberg I."/>
            <person name="Brannstrom I.O."/>
            <person name="Guillou S."/>
            <person name="Cros-Aarteil S."/>
            <person name="Calhoun S."/>
            <person name="Haridas S."/>
            <person name="Kuo A."/>
            <person name="Mondo S."/>
            <person name="Pangilinan J."/>
            <person name="Riley R."/>
            <person name="LaButti K."/>
            <person name="Andreopoulos B."/>
            <person name="Lipzen A."/>
            <person name="Chen C."/>
            <person name="Yan M."/>
            <person name="Daum C."/>
            <person name="Ng V."/>
            <person name="Clum A."/>
            <person name="Steindorff A."/>
            <person name="Ohm R.A."/>
            <person name="Martin F."/>
            <person name="Silar P."/>
            <person name="Natvig D.O."/>
            <person name="Lalanne C."/>
            <person name="Gautier V."/>
            <person name="Ament-Velasquez S.L."/>
            <person name="Kruys A."/>
            <person name="Hutchinson M.I."/>
            <person name="Powell A.J."/>
            <person name="Barry K."/>
            <person name="Miller A.N."/>
            <person name="Grigoriev I.V."/>
            <person name="Debuchy R."/>
            <person name="Gladieux P."/>
            <person name="Hiltunen Thoren M."/>
            <person name="Johannesson H."/>
        </authorList>
    </citation>
    <scope>NUCLEOTIDE SEQUENCE</scope>
    <source>
        <strain evidence="5">CBS 103.79</strain>
    </source>
</reference>
<keyword evidence="1" id="KW-0560">Oxidoreductase</keyword>
<keyword evidence="2" id="KW-0520">NAD</keyword>
<evidence type="ECO:0000256" key="1">
    <source>
        <dbReference type="ARBA" id="ARBA00023002"/>
    </source>
</evidence>
<dbReference type="AlphaFoldDB" id="A0AAN6MGJ0"/>